<gene>
    <name evidence="2" type="ORF">HPB48_015297</name>
</gene>
<dbReference type="Proteomes" id="UP000821853">
    <property type="component" value="Unassembled WGS sequence"/>
</dbReference>
<keyword evidence="3" id="KW-1185">Reference proteome</keyword>
<reference evidence="2 3" key="1">
    <citation type="journal article" date="2020" name="Cell">
        <title>Large-Scale Comparative Analyses of Tick Genomes Elucidate Their Genetic Diversity and Vector Capacities.</title>
        <authorList>
            <consortium name="Tick Genome and Microbiome Consortium (TIGMIC)"/>
            <person name="Jia N."/>
            <person name="Wang J."/>
            <person name="Shi W."/>
            <person name="Du L."/>
            <person name="Sun Y."/>
            <person name="Zhan W."/>
            <person name="Jiang J.F."/>
            <person name="Wang Q."/>
            <person name="Zhang B."/>
            <person name="Ji P."/>
            <person name="Bell-Sakyi L."/>
            <person name="Cui X.M."/>
            <person name="Yuan T.T."/>
            <person name="Jiang B.G."/>
            <person name="Yang W.F."/>
            <person name="Lam T.T."/>
            <person name="Chang Q.C."/>
            <person name="Ding S.J."/>
            <person name="Wang X.J."/>
            <person name="Zhu J.G."/>
            <person name="Ruan X.D."/>
            <person name="Zhao L."/>
            <person name="Wei J.T."/>
            <person name="Ye R.Z."/>
            <person name="Que T.C."/>
            <person name="Du C.H."/>
            <person name="Zhou Y.H."/>
            <person name="Cheng J.X."/>
            <person name="Dai P.F."/>
            <person name="Guo W.B."/>
            <person name="Han X.H."/>
            <person name="Huang E.J."/>
            <person name="Li L.F."/>
            <person name="Wei W."/>
            <person name="Gao Y.C."/>
            <person name="Liu J.Z."/>
            <person name="Shao H.Z."/>
            <person name="Wang X."/>
            <person name="Wang C.C."/>
            <person name="Yang T.C."/>
            <person name="Huo Q.B."/>
            <person name="Li W."/>
            <person name="Chen H.Y."/>
            <person name="Chen S.E."/>
            <person name="Zhou L.G."/>
            <person name="Ni X.B."/>
            <person name="Tian J.H."/>
            <person name="Sheng Y."/>
            <person name="Liu T."/>
            <person name="Pan Y.S."/>
            <person name="Xia L.Y."/>
            <person name="Li J."/>
            <person name="Zhao F."/>
            <person name="Cao W.C."/>
        </authorList>
    </citation>
    <scope>NUCLEOTIDE SEQUENCE [LARGE SCALE GENOMIC DNA]</scope>
    <source>
        <strain evidence="2">HaeL-2018</strain>
    </source>
</reference>
<dbReference type="AlphaFoldDB" id="A0A9J6FQ89"/>
<proteinExistence type="predicted"/>
<organism evidence="2 3">
    <name type="scientific">Haemaphysalis longicornis</name>
    <name type="common">Bush tick</name>
    <dbReference type="NCBI Taxonomy" id="44386"/>
    <lineage>
        <taxon>Eukaryota</taxon>
        <taxon>Metazoa</taxon>
        <taxon>Ecdysozoa</taxon>
        <taxon>Arthropoda</taxon>
        <taxon>Chelicerata</taxon>
        <taxon>Arachnida</taxon>
        <taxon>Acari</taxon>
        <taxon>Parasitiformes</taxon>
        <taxon>Ixodida</taxon>
        <taxon>Ixodoidea</taxon>
        <taxon>Ixodidae</taxon>
        <taxon>Haemaphysalinae</taxon>
        <taxon>Haemaphysalis</taxon>
    </lineage>
</organism>
<name>A0A9J6FQ89_HAELO</name>
<protein>
    <submittedName>
        <fullName evidence="2">Uncharacterized protein</fullName>
    </submittedName>
</protein>
<evidence type="ECO:0000313" key="3">
    <source>
        <dbReference type="Proteomes" id="UP000821853"/>
    </source>
</evidence>
<accession>A0A9J6FQ89</accession>
<evidence type="ECO:0000313" key="2">
    <source>
        <dbReference type="EMBL" id="KAH9364975.1"/>
    </source>
</evidence>
<evidence type="ECO:0000256" key="1">
    <source>
        <dbReference type="SAM" id="MobiDB-lite"/>
    </source>
</evidence>
<comment type="caution">
    <text evidence="2">The sequence shown here is derived from an EMBL/GenBank/DDBJ whole genome shotgun (WGS) entry which is preliminary data.</text>
</comment>
<feature type="region of interest" description="Disordered" evidence="1">
    <location>
        <begin position="58"/>
        <end position="77"/>
    </location>
</feature>
<sequence length="77" mass="8450">MREGEGTVPAALGPSPSAYMRDMMARLDRVAEAAELMSRNQQNAYASQFNKRGCVQELSSGRNSFGVRRSAPRENVS</sequence>
<dbReference type="EMBL" id="JABSTR010000003">
    <property type="protein sequence ID" value="KAH9364975.1"/>
    <property type="molecule type" value="Genomic_DNA"/>
</dbReference>
<dbReference type="VEuPathDB" id="VectorBase:HLOH_064215"/>